<organism evidence="2 3">
    <name type="scientific">Caenorhabditis tropicalis</name>
    <dbReference type="NCBI Taxonomy" id="1561998"/>
    <lineage>
        <taxon>Eukaryota</taxon>
        <taxon>Metazoa</taxon>
        <taxon>Ecdysozoa</taxon>
        <taxon>Nematoda</taxon>
        <taxon>Chromadorea</taxon>
        <taxon>Rhabditida</taxon>
        <taxon>Rhabditina</taxon>
        <taxon>Rhabditomorpha</taxon>
        <taxon>Rhabditoidea</taxon>
        <taxon>Rhabditidae</taxon>
        <taxon>Peloderinae</taxon>
        <taxon>Caenorhabditis</taxon>
    </lineage>
</organism>
<feature type="chain" id="PRO_5009307621" evidence="1">
    <location>
        <begin position="22"/>
        <end position="69"/>
    </location>
</feature>
<evidence type="ECO:0000313" key="3">
    <source>
        <dbReference type="WBParaSite" id="Csp11.Scaffold626.g6442.t1"/>
    </source>
</evidence>
<protein>
    <submittedName>
        <fullName evidence="3">SWIM-type domain-containing protein</fullName>
    </submittedName>
</protein>
<keyword evidence="2" id="KW-1185">Reference proteome</keyword>
<keyword evidence="1" id="KW-0732">Signal</keyword>
<sequence>MMSTRLITLFLLICLTTQICCKFVAMIDKIEVDPEEVVDIEEDRKTCFCCRAFVCRHQLCPCSRFTALF</sequence>
<dbReference type="Proteomes" id="UP000095282">
    <property type="component" value="Unplaced"/>
</dbReference>
<evidence type="ECO:0000313" key="2">
    <source>
        <dbReference type="Proteomes" id="UP000095282"/>
    </source>
</evidence>
<dbReference type="WBParaSite" id="Csp11.Scaffold626.g6442.t1">
    <property type="protein sequence ID" value="Csp11.Scaffold626.g6442.t1"/>
    <property type="gene ID" value="Csp11.Scaffold626.g6442"/>
</dbReference>
<feature type="signal peptide" evidence="1">
    <location>
        <begin position="1"/>
        <end position="21"/>
    </location>
</feature>
<name>A0A1I7TJ57_9PELO</name>
<dbReference type="STRING" id="1561998.A0A1I7TJ57"/>
<accession>A0A1I7TJ57</accession>
<evidence type="ECO:0000256" key="1">
    <source>
        <dbReference type="SAM" id="SignalP"/>
    </source>
</evidence>
<reference evidence="3" key="1">
    <citation type="submission" date="2016-11" db="UniProtKB">
        <authorList>
            <consortium name="WormBaseParasite"/>
        </authorList>
    </citation>
    <scope>IDENTIFICATION</scope>
</reference>
<dbReference type="eggNOG" id="ENOG502TJ15">
    <property type="taxonomic scope" value="Eukaryota"/>
</dbReference>
<dbReference type="AlphaFoldDB" id="A0A1I7TJ57"/>
<proteinExistence type="predicted"/>